<dbReference type="GO" id="GO:0003677">
    <property type="term" value="F:DNA binding"/>
    <property type="evidence" value="ECO:0007669"/>
    <property type="project" value="UniProtKB-KW"/>
</dbReference>
<dbReference type="Proteomes" id="UP000295506">
    <property type="component" value="Unassembled WGS sequence"/>
</dbReference>
<organism evidence="4 6">
    <name type="scientific">Pseudodesulfovibrio indicus</name>
    <dbReference type="NCBI Taxonomy" id="1716143"/>
    <lineage>
        <taxon>Bacteria</taxon>
        <taxon>Pseudomonadati</taxon>
        <taxon>Thermodesulfobacteriota</taxon>
        <taxon>Desulfovibrionia</taxon>
        <taxon>Desulfovibrionales</taxon>
        <taxon>Desulfovibrionaceae</taxon>
    </lineage>
</organism>
<dbReference type="CDD" id="cd02209">
    <property type="entry name" value="cupin_XRE_C"/>
    <property type="match status" value="1"/>
</dbReference>
<evidence type="ECO:0000313" key="5">
    <source>
        <dbReference type="Proteomes" id="UP000055611"/>
    </source>
</evidence>
<evidence type="ECO:0000256" key="1">
    <source>
        <dbReference type="ARBA" id="ARBA00023125"/>
    </source>
</evidence>
<protein>
    <submittedName>
        <fullName evidence="3">DNA-binding protein</fullName>
    </submittedName>
    <submittedName>
        <fullName evidence="4">XRE family transcriptional regulator</fullName>
    </submittedName>
</protein>
<evidence type="ECO:0000313" key="6">
    <source>
        <dbReference type="Proteomes" id="UP000295506"/>
    </source>
</evidence>
<dbReference type="GO" id="GO:0005829">
    <property type="term" value="C:cytosol"/>
    <property type="evidence" value="ECO:0007669"/>
    <property type="project" value="TreeGrafter"/>
</dbReference>
<name>A0A126QSP2_9BACT</name>
<feature type="domain" description="HTH cro/C1-type" evidence="2">
    <location>
        <begin position="19"/>
        <end position="65"/>
    </location>
</feature>
<dbReference type="OrthoDB" id="5343295at2"/>
<dbReference type="EMBL" id="SOBK01000013">
    <property type="protein sequence ID" value="TDT86333.1"/>
    <property type="molecule type" value="Genomic_DNA"/>
</dbReference>
<proteinExistence type="predicted"/>
<gene>
    <name evidence="3" type="ORF">AWY79_00600</name>
    <name evidence="4" type="ORF">EDC59_1137</name>
</gene>
<dbReference type="SUPFAM" id="SSF47413">
    <property type="entry name" value="lambda repressor-like DNA-binding domains"/>
    <property type="match status" value="1"/>
</dbReference>
<dbReference type="SMART" id="SM00530">
    <property type="entry name" value="HTH_XRE"/>
    <property type="match status" value="1"/>
</dbReference>
<dbReference type="InterPro" id="IPR050807">
    <property type="entry name" value="TransReg_Diox_bact_type"/>
</dbReference>
<dbReference type="CDD" id="cd00093">
    <property type="entry name" value="HTH_XRE"/>
    <property type="match status" value="1"/>
</dbReference>
<dbReference type="Proteomes" id="UP000055611">
    <property type="component" value="Chromosome"/>
</dbReference>
<dbReference type="InterPro" id="IPR013096">
    <property type="entry name" value="Cupin_2"/>
</dbReference>
<dbReference type="GO" id="GO:0003700">
    <property type="term" value="F:DNA-binding transcription factor activity"/>
    <property type="evidence" value="ECO:0007669"/>
    <property type="project" value="TreeGrafter"/>
</dbReference>
<dbReference type="PROSITE" id="PS50943">
    <property type="entry name" value="HTH_CROC1"/>
    <property type="match status" value="1"/>
</dbReference>
<evidence type="ECO:0000313" key="3">
    <source>
        <dbReference type="EMBL" id="AMK12872.1"/>
    </source>
</evidence>
<reference evidence="3 5" key="1">
    <citation type="journal article" date="2016" name="Front. Microbiol.">
        <title>Genome Sequence of the Piezophilic, Mesophilic Sulfate-Reducing Bacterium Desulfovibrio indicus J2T.</title>
        <authorList>
            <person name="Cao J."/>
            <person name="Maignien L."/>
            <person name="Shao Z."/>
            <person name="Alain K."/>
            <person name="Jebbar M."/>
        </authorList>
    </citation>
    <scope>NUCLEOTIDE SEQUENCE [LARGE SCALE GENOMIC DNA]</scope>
    <source>
        <strain evidence="3 5">J2</strain>
    </source>
</reference>
<dbReference type="SUPFAM" id="SSF51182">
    <property type="entry name" value="RmlC-like cupins"/>
    <property type="match status" value="1"/>
</dbReference>
<dbReference type="InterPro" id="IPR011051">
    <property type="entry name" value="RmlC_Cupin_sf"/>
</dbReference>
<dbReference type="KEGG" id="dej:AWY79_00600"/>
<dbReference type="RefSeq" id="WP_066806877.1">
    <property type="nucleotide sequence ID" value="NZ_CP014206.1"/>
</dbReference>
<dbReference type="InterPro" id="IPR014710">
    <property type="entry name" value="RmlC-like_jellyroll"/>
</dbReference>
<sequence>MEQYKEIAPRLVGVREGVGWTPKEMADLLGVPEEKVTGYESGTVEIPVGYLLDVSRLCRVDLTTLISGREPHLKSYSLVRKDEGFAVDRRKDYDYKSLGYKFAGREMEPFLITVPPKSGDQMSETSHRGQEFIYVLEGRLEVRLGGEPIIAEPGDSLYFNSETPHALRGLDGKPVRFLDVIL</sequence>
<accession>A0A126QSP2</accession>
<dbReference type="InterPro" id="IPR001387">
    <property type="entry name" value="Cro/C1-type_HTH"/>
</dbReference>
<dbReference type="Gene3D" id="2.60.120.10">
    <property type="entry name" value="Jelly Rolls"/>
    <property type="match status" value="1"/>
</dbReference>
<keyword evidence="5" id="KW-1185">Reference proteome</keyword>
<dbReference type="InterPro" id="IPR010982">
    <property type="entry name" value="Lambda_DNA-bd_dom_sf"/>
</dbReference>
<reference evidence="4 6" key="2">
    <citation type="submission" date="2019-03" db="EMBL/GenBank/DDBJ databases">
        <title>Genomic Encyclopedia of Type Strains, Phase IV (KMG-IV): sequencing the most valuable type-strain genomes for metagenomic binning, comparative biology and taxonomic classification.</title>
        <authorList>
            <person name="Goeker M."/>
        </authorList>
    </citation>
    <scope>NUCLEOTIDE SEQUENCE [LARGE SCALE GENOMIC DNA]</scope>
    <source>
        <strain evidence="4 6">DSM 101483</strain>
    </source>
</reference>
<dbReference type="Pfam" id="PF07883">
    <property type="entry name" value="Cupin_2"/>
    <property type="match status" value="1"/>
</dbReference>
<dbReference type="EMBL" id="CP014206">
    <property type="protein sequence ID" value="AMK12872.1"/>
    <property type="molecule type" value="Genomic_DNA"/>
</dbReference>
<evidence type="ECO:0000259" key="2">
    <source>
        <dbReference type="PROSITE" id="PS50943"/>
    </source>
</evidence>
<keyword evidence="1 3" id="KW-0238">DNA-binding</keyword>
<dbReference type="Gene3D" id="1.10.260.40">
    <property type="entry name" value="lambda repressor-like DNA-binding domains"/>
    <property type="match status" value="1"/>
</dbReference>
<dbReference type="Pfam" id="PF01381">
    <property type="entry name" value="HTH_3"/>
    <property type="match status" value="1"/>
</dbReference>
<dbReference type="PANTHER" id="PTHR46797:SF19">
    <property type="entry name" value="BLL2473 PROTEIN"/>
    <property type="match status" value="1"/>
</dbReference>
<dbReference type="PANTHER" id="PTHR46797">
    <property type="entry name" value="HTH-TYPE TRANSCRIPTIONAL REGULATOR"/>
    <property type="match status" value="1"/>
</dbReference>
<dbReference type="AlphaFoldDB" id="A0A126QSP2"/>
<evidence type="ECO:0000313" key="4">
    <source>
        <dbReference type="EMBL" id="TDT86333.1"/>
    </source>
</evidence>